<evidence type="ECO:0000256" key="3">
    <source>
        <dbReference type="ARBA" id="ARBA00022679"/>
    </source>
</evidence>
<dbReference type="InterPro" id="IPR011009">
    <property type="entry name" value="Kinase-like_dom_sf"/>
</dbReference>
<name>X6MDM3_RETFI</name>
<feature type="transmembrane region" description="Helical" evidence="10">
    <location>
        <begin position="29"/>
        <end position="53"/>
    </location>
</feature>
<dbReference type="PANTHER" id="PTHR43895">
    <property type="entry name" value="CALCIUM/CALMODULIN-DEPENDENT PROTEIN KINASE KINASE-RELATED"/>
    <property type="match status" value="1"/>
</dbReference>
<feature type="compositionally biased region" description="Low complexity" evidence="9">
    <location>
        <begin position="413"/>
        <end position="425"/>
    </location>
</feature>
<keyword evidence="10" id="KW-0472">Membrane</keyword>
<feature type="region of interest" description="Disordered" evidence="9">
    <location>
        <begin position="113"/>
        <end position="192"/>
    </location>
</feature>
<feature type="compositionally biased region" description="Polar residues" evidence="9">
    <location>
        <begin position="585"/>
        <end position="606"/>
    </location>
</feature>
<feature type="region of interest" description="Disordered" evidence="9">
    <location>
        <begin position="571"/>
        <end position="612"/>
    </location>
</feature>
<evidence type="ECO:0000256" key="5">
    <source>
        <dbReference type="ARBA" id="ARBA00022777"/>
    </source>
</evidence>
<evidence type="ECO:0000256" key="2">
    <source>
        <dbReference type="ARBA" id="ARBA00022527"/>
    </source>
</evidence>
<dbReference type="Gene3D" id="3.30.310.80">
    <property type="entry name" value="Kinase associated domain 1, KA1"/>
    <property type="match status" value="1"/>
</dbReference>
<dbReference type="Gene3D" id="1.10.510.10">
    <property type="entry name" value="Transferase(Phosphotransferase) domain 1"/>
    <property type="match status" value="1"/>
</dbReference>
<evidence type="ECO:0000256" key="1">
    <source>
        <dbReference type="ARBA" id="ARBA00012513"/>
    </source>
</evidence>
<keyword evidence="10" id="KW-1133">Transmembrane helix</keyword>
<keyword evidence="6" id="KW-0067">ATP-binding</keyword>
<protein>
    <recommendedName>
        <fullName evidence="1">non-specific serine/threonine protein kinase</fullName>
        <ecNumber evidence="1">2.7.11.1</ecNumber>
    </recommendedName>
</protein>
<dbReference type="PANTHER" id="PTHR43895:SF32">
    <property type="entry name" value="SERINE_THREONINE-PROTEIN KINASE CHK1"/>
    <property type="match status" value="1"/>
</dbReference>
<keyword evidence="3" id="KW-0808">Transferase</keyword>
<dbReference type="GO" id="GO:0005524">
    <property type="term" value="F:ATP binding"/>
    <property type="evidence" value="ECO:0007669"/>
    <property type="project" value="UniProtKB-KW"/>
</dbReference>
<evidence type="ECO:0000313" key="13">
    <source>
        <dbReference type="Proteomes" id="UP000023152"/>
    </source>
</evidence>
<dbReference type="EMBL" id="ASPP01022715">
    <property type="protein sequence ID" value="ETO11145.1"/>
    <property type="molecule type" value="Genomic_DNA"/>
</dbReference>
<feature type="domain" description="Protein kinase" evidence="11">
    <location>
        <begin position="1"/>
        <end position="161"/>
    </location>
</feature>
<proteinExistence type="predicted"/>
<feature type="compositionally biased region" description="Polar residues" evidence="9">
    <location>
        <begin position="120"/>
        <end position="129"/>
    </location>
</feature>
<comment type="caution">
    <text evidence="12">The sequence shown here is derived from an EMBL/GenBank/DDBJ whole genome shotgun (WGS) entry which is preliminary data.</text>
</comment>
<sequence>MFRTILGSPNYVAPEVLNGKGYDGFKADIWSCGVILFALLAGCSVIHLCTIFVLPTFNIRRHLTVVLLVGVVFDGKGVSSKKKKKYMNFCVQQKLTAQSLSPEECAEAEAVIETIDSETPRSPKQSSLEDSYEERITEQLQLNGDENSDNESATTYSNPGISHHHNMQYPSSKSRHSNSSGGKRHSQGLDDEKLHMVDVDVDMVMDADTQKPAVLAKRSSLRVQISQVEHVKPSHENGNQSVDSDQIKDITSFPDDPFNSSNSSLSPRTQAIPISLSQQYLMTAFDLIGIVSTQMLNNMFTRSLKEERPTRTYTQFVTNASPAKILWAIQKSVEQMEQCTSSVETDRYELLVIKTFTKSSSTVRVNIKIFHSPTGEYIVQCRRQSGNVFRYHDFFDEFQTMYKKVIEQMTAEQTQEQKQQQSQEQSNVNISPTANTNANANANTNTIVNTNLQGRKVSSPLLKPYSTRTTSNTWKHKPRTYKHRADEHNNDTQRRFSYSDAEEEQKAINLGQYPTPFSIRDLETDGNRLTPMTTILNNQRNKAESDGENVHSHAYNISNASVNSVVSAMSTVSSGSEPSPPATIAGTQSSLWMSQNRSRASTQESLDSCGVTDCPDHETELVSSKEHHNAVIENELVNNNSTNNHLSVPES</sequence>
<keyword evidence="2" id="KW-0723">Serine/threonine-protein kinase</keyword>
<organism evidence="12 13">
    <name type="scientific">Reticulomyxa filosa</name>
    <dbReference type="NCBI Taxonomy" id="46433"/>
    <lineage>
        <taxon>Eukaryota</taxon>
        <taxon>Sar</taxon>
        <taxon>Rhizaria</taxon>
        <taxon>Retaria</taxon>
        <taxon>Foraminifera</taxon>
        <taxon>Monothalamids</taxon>
        <taxon>Reticulomyxidae</taxon>
        <taxon>Reticulomyxa</taxon>
    </lineage>
</organism>
<evidence type="ECO:0000256" key="9">
    <source>
        <dbReference type="SAM" id="MobiDB-lite"/>
    </source>
</evidence>
<accession>X6MDM3</accession>
<feature type="compositionally biased region" description="Polar residues" evidence="9">
    <location>
        <begin position="138"/>
        <end position="160"/>
    </location>
</feature>
<evidence type="ECO:0000256" key="10">
    <source>
        <dbReference type="SAM" id="Phobius"/>
    </source>
</evidence>
<reference evidence="12 13" key="1">
    <citation type="journal article" date="2013" name="Curr. Biol.">
        <title>The Genome of the Foraminiferan Reticulomyxa filosa.</title>
        <authorList>
            <person name="Glockner G."/>
            <person name="Hulsmann N."/>
            <person name="Schleicher M."/>
            <person name="Noegel A.A."/>
            <person name="Eichinger L."/>
            <person name="Gallinger C."/>
            <person name="Pawlowski J."/>
            <person name="Sierra R."/>
            <person name="Euteneuer U."/>
            <person name="Pillet L."/>
            <person name="Moustafa A."/>
            <person name="Platzer M."/>
            <person name="Groth M."/>
            <person name="Szafranski K."/>
            <person name="Schliwa M."/>
        </authorList>
    </citation>
    <scope>NUCLEOTIDE SEQUENCE [LARGE SCALE GENOMIC DNA]</scope>
</reference>
<evidence type="ECO:0000256" key="4">
    <source>
        <dbReference type="ARBA" id="ARBA00022741"/>
    </source>
</evidence>
<dbReference type="Pfam" id="PF00069">
    <property type="entry name" value="Pkinase"/>
    <property type="match status" value="1"/>
</dbReference>
<keyword evidence="5" id="KW-0418">Kinase</keyword>
<gene>
    <name evidence="12" type="ORF">RFI_26228</name>
</gene>
<dbReference type="InterPro" id="IPR000719">
    <property type="entry name" value="Prot_kinase_dom"/>
</dbReference>
<evidence type="ECO:0000259" key="11">
    <source>
        <dbReference type="PROSITE" id="PS50011"/>
    </source>
</evidence>
<dbReference type="GO" id="GO:0007165">
    <property type="term" value="P:signal transduction"/>
    <property type="evidence" value="ECO:0007669"/>
    <property type="project" value="TreeGrafter"/>
</dbReference>
<evidence type="ECO:0000313" key="12">
    <source>
        <dbReference type="EMBL" id="ETO11145.1"/>
    </source>
</evidence>
<keyword evidence="13" id="KW-1185">Reference proteome</keyword>
<keyword evidence="4" id="KW-0547">Nucleotide-binding</keyword>
<dbReference type="SUPFAM" id="SSF56112">
    <property type="entry name" value="Protein kinase-like (PK-like)"/>
    <property type="match status" value="1"/>
</dbReference>
<comment type="catalytic activity">
    <reaction evidence="8">
        <text>L-seryl-[protein] + ATP = O-phospho-L-seryl-[protein] + ADP + H(+)</text>
        <dbReference type="Rhea" id="RHEA:17989"/>
        <dbReference type="Rhea" id="RHEA-COMP:9863"/>
        <dbReference type="Rhea" id="RHEA-COMP:11604"/>
        <dbReference type="ChEBI" id="CHEBI:15378"/>
        <dbReference type="ChEBI" id="CHEBI:29999"/>
        <dbReference type="ChEBI" id="CHEBI:30616"/>
        <dbReference type="ChEBI" id="CHEBI:83421"/>
        <dbReference type="ChEBI" id="CHEBI:456216"/>
        <dbReference type="EC" id="2.7.11.1"/>
    </reaction>
</comment>
<keyword evidence="10" id="KW-0812">Transmembrane</keyword>
<comment type="catalytic activity">
    <reaction evidence="7">
        <text>L-threonyl-[protein] + ATP = O-phospho-L-threonyl-[protein] + ADP + H(+)</text>
        <dbReference type="Rhea" id="RHEA:46608"/>
        <dbReference type="Rhea" id="RHEA-COMP:11060"/>
        <dbReference type="Rhea" id="RHEA-COMP:11605"/>
        <dbReference type="ChEBI" id="CHEBI:15378"/>
        <dbReference type="ChEBI" id="CHEBI:30013"/>
        <dbReference type="ChEBI" id="CHEBI:30616"/>
        <dbReference type="ChEBI" id="CHEBI:61977"/>
        <dbReference type="ChEBI" id="CHEBI:456216"/>
        <dbReference type="EC" id="2.7.11.1"/>
    </reaction>
</comment>
<dbReference type="Proteomes" id="UP000023152">
    <property type="component" value="Unassembled WGS sequence"/>
</dbReference>
<evidence type="ECO:0000256" key="8">
    <source>
        <dbReference type="ARBA" id="ARBA00048679"/>
    </source>
</evidence>
<evidence type="ECO:0000256" key="7">
    <source>
        <dbReference type="ARBA" id="ARBA00047899"/>
    </source>
</evidence>
<feature type="region of interest" description="Disordered" evidence="9">
    <location>
        <begin position="461"/>
        <end position="484"/>
    </location>
</feature>
<feature type="region of interest" description="Disordered" evidence="9">
    <location>
        <begin position="413"/>
        <end position="441"/>
    </location>
</feature>
<dbReference type="GO" id="GO:0004674">
    <property type="term" value="F:protein serine/threonine kinase activity"/>
    <property type="evidence" value="ECO:0007669"/>
    <property type="project" value="UniProtKB-KW"/>
</dbReference>
<dbReference type="AlphaFoldDB" id="X6MDM3"/>
<dbReference type="PROSITE" id="PS50011">
    <property type="entry name" value="PROTEIN_KINASE_DOM"/>
    <property type="match status" value="1"/>
</dbReference>
<evidence type="ECO:0000256" key="6">
    <source>
        <dbReference type="ARBA" id="ARBA00022840"/>
    </source>
</evidence>
<dbReference type="EC" id="2.7.11.1" evidence="1"/>